<dbReference type="Gene3D" id="2.60.40.3680">
    <property type="match status" value="1"/>
</dbReference>
<name>A0A1F5QYA7_9BACT</name>
<evidence type="ECO:0000256" key="1">
    <source>
        <dbReference type="SAM" id="Phobius"/>
    </source>
</evidence>
<evidence type="ECO:0000313" key="2">
    <source>
        <dbReference type="EMBL" id="OGF07196.1"/>
    </source>
</evidence>
<protein>
    <submittedName>
        <fullName evidence="2">Uncharacterized protein</fullName>
    </submittedName>
</protein>
<organism evidence="2 3">
    <name type="scientific">Candidatus Edwardsbacteria bacterium GWF2_54_11</name>
    <dbReference type="NCBI Taxonomy" id="1817851"/>
    <lineage>
        <taxon>Bacteria</taxon>
        <taxon>Candidatus Edwardsiibacteriota</taxon>
    </lineage>
</organism>
<gene>
    <name evidence="2" type="ORF">A2024_09775</name>
</gene>
<keyword evidence="1" id="KW-0472">Membrane</keyword>
<dbReference type="AlphaFoldDB" id="A0A1F5QYA7"/>
<comment type="caution">
    <text evidence="2">The sequence shown here is derived from an EMBL/GenBank/DDBJ whole genome shotgun (WGS) entry which is preliminary data.</text>
</comment>
<feature type="transmembrane region" description="Helical" evidence="1">
    <location>
        <begin position="274"/>
        <end position="295"/>
    </location>
</feature>
<evidence type="ECO:0000313" key="3">
    <source>
        <dbReference type="Proteomes" id="UP000177230"/>
    </source>
</evidence>
<keyword evidence="1" id="KW-0812">Transmembrane</keyword>
<reference evidence="2 3" key="1">
    <citation type="journal article" date="2016" name="Nat. Commun.">
        <title>Thousands of microbial genomes shed light on interconnected biogeochemical processes in an aquifer system.</title>
        <authorList>
            <person name="Anantharaman K."/>
            <person name="Brown C.T."/>
            <person name="Hug L.A."/>
            <person name="Sharon I."/>
            <person name="Castelle C.J."/>
            <person name="Probst A.J."/>
            <person name="Thomas B.C."/>
            <person name="Singh A."/>
            <person name="Wilkins M.J."/>
            <person name="Karaoz U."/>
            <person name="Brodie E.L."/>
            <person name="Williams K.H."/>
            <person name="Hubbard S.S."/>
            <person name="Banfield J.F."/>
        </authorList>
    </citation>
    <scope>NUCLEOTIDE SEQUENCE [LARGE SCALE GENOMIC DNA]</scope>
</reference>
<sequence>MGRAVVPLPLKSAAAEGRIAMESQTITADLYPGLALIRWKIVLSNRGGKNIQISLALPKSGSFTHDEISIIKLDSLFDLKISWKGREQMVKTITADLRSSDGYLSLPESYRDSVSQWYGWAVDIPPGSRDTLRLSYAVRTGPAQLARGGNVRRSFFLGFLLEQARAWEGQMQDTELQIDLKGRLLSSQVFGIYPREVFEYDDQGRLYFQISGRNPIRHDDVLMGYDSKDGFDYFADYLQNKDKYDRPINRIQPDSLKTSKMPSGRFDVYPFKEYAILGTLAACLGLAALLVIYLIRRR</sequence>
<dbReference type="EMBL" id="MFFM01000051">
    <property type="protein sequence ID" value="OGF07196.1"/>
    <property type="molecule type" value="Genomic_DNA"/>
</dbReference>
<proteinExistence type="predicted"/>
<keyword evidence="1" id="KW-1133">Transmembrane helix</keyword>
<accession>A0A1F5QYA7</accession>
<dbReference type="Proteomes" id="UP000177230">
    <property type="component" value="Unassembled WGS sequence"/>
</dbReference>